<accession>A0ABD3D0A1</accession>
<gene>
    <name evidence="2" type="ORF">CASFOL_019965</name>
</gene>
<protein>
    <recommendedName>
        <fullName evidence="1">KIB1-4 beta-propeller domain-containing protein</fullName>
    </recommendedName>
</protein>
<dbReference type="PANTHER" id="PTHR33127:SF69">
    <property type="entry name" value="OS09G0340800 PROTEIN"/>
    <property type="match status" value="1"/>
</dbReference>
<dbReference type="EMBL" id="JAVIJP010000027">
    <property type="protein sequence ID" value="KAL3635418.1"/>
    <property type="molecule type" value="Genomic_DNA"/>
</dbReference>
<reference evidence="3" key="1">
    <citation type="journal article" date="2024" name="IScience">
        <title>Strigolactones Initiate the Formation of Haustorium-like Structures in Castilleja.</title>
        <authorList>
            <person name="Buerger M."/>
            <person name="Peterson D."/>
            <person name="Chory J."/>
        </authorList>
    </citation>
    <scope>NUCLEOTIDE SEQUENCE [LARGE SCALE GENOMIC DNA]</scope>
</reference>
<evidence type="ECO:0000313" key="2">
    <source>
        <dbReference type="EMBL" id="KAL3635418.1"/>
    </source>
</evidence>
<evidence type="ECO:0000313" key="3">
    <source>
        <dbReference type="Proteomes" id="UP001632038"/>
    </source>
</evidence>
<sequence length="316" mass="36100">MGEKKMIKKERKSPSQKKVKPAAVVPSISIMSWADNYRLAFPNTYWLHNKVVGHLSGSGGITKSWISSPCAHQKWPQLVETNIFLREKMYLEYNCARNYRAIENIPWKMATGRVGENRMVVTGISSPAFAFVNRNSWRTVDCRITEPYSVDNRYMEFTNVIGYRGTYYVISRHGSLALIEFDVDSGNYEITGLGRSRVVPNCRVSKHFREYLLEYKGEIYVVFLLSRFSIDVVDNVEVFRLDKSRLLLEKVDQLVGDAMFMLEDNTCMGISTGFLGCSKASNCVYFTHNKADNGTWFVYDMKSGCISTTPLPVIDI</sequence>
<proteinExistence type="predicted"/>
<feature type="domain" description="KIB1-4 beta-propeller" evidence="1">
    <location>
        <begin position="126"/>
        <end position="300"/>
    </location>
</feature>
<dbReference type="AlphaFoldDB" id="A0ABD3D0A1"/>
<evidence type="ECO:0000259" key="1">
    <source>
        <dbReference type="Pfam" id="PF03478"/>
    </source>
</evidence>
<dbReference type="Pfam" id="PF03478">
    <property type="entry name" value="Beta-prop_KIB1-4"/>
    <property type="match status" value="1"/>
</dbReference>
<name>A0ABD3D0A1_9LAMI</name>
<comment type="caution">
    <text evidence="2">The sequence shown here is derived from an EMBL/GenBank/DDBJ whole genome shotgun (WGS) entry which is preliminary data.</text>
</comment>
<dbReference type="Proteomes" id="UP001632038">
    <property type="component" value="Unassembled WGS sequence"/>
</dbReference>
<keyword evidence="3" id="KW-1185">Reference proteome</keyword>
<dbReference type="PANTHER" id="PTHR33127">
    <property type="entry name" value="TRANSMEMBRANE PROTEIN"/>
    <property type="match status" value="1"/>
</dbReference>
<organism evidence="2 3">
    <name type="scientific">Castilleja foliolosa</name>
    <dbReference type="NCBI Taxonomy" id="1961234"/>
    <lineage>
        <taxon>Eukaryota</taxon>
        <taxon>Viridiplantae</taxon>
        <taxon>Streptophyta</taxon>
        <taxon>Embryophyta</taxon>
        <taxon>Tracheophyta</taxon>
        <taxon>Spermatophyta</taxon>
        <taxon>Magnoliopsida</taxon>
        <taxon>eudicotyledons</taxon>
        <taxon>Gunneridae</taxon>
        <taxon>Pentapetalae</taxon>
        <taxon>asterids</taxon>
        <taxon>lamiids</taxon>
        <taxon>Lamiales</taxon>
        <taxon>Orobanchaceae</taxon>
        <taxon>Pedicularideae</taxon>
        <taxon>Castillejinae</taxon>
        <taxon>Castilleja</taxon>
    </lineage>
</organism>
<dbReference type="InterPro" id="IPR005174">
    <property type="entry name" value="KIB1-4_b-propeller"/>
</dbReference>